<name>A0A1G2I3W8_9BACT</name>
<protein>
    <submittedName>
        <fullName evidence="1">Uncharacterized protein</fullName>
    </submittedName>
</protein>
<accession>A0A1G2I3W8</accession>
<proteinExistence type="predicted"/>
<comment type="caution">
    <text evidence="1">The sequence shown here is derived from an EMBL/GenBank/DDBJ whole genome shotgun (WGS) entry which is preliminary data.</text>
</comment>
<dbReference type="AlphaFoldDB" id="A0A1G2I3W8"/>
<evidence type="ECO:0000313" key="1">
    <source>
        <dbReference type="EMBL" id="OGZ69473.1"/>
    </source>
</evidence>
<evidence type="ECO:0000313" key="2">
    <source>
        <dbReference type="Proteomes" id="UP000178820"/>
    </source>
</evidence>
<dbReference type="Proteomes" id="UP000178820">
    <property type="component" value="Unassembled WGS sequence"/>
</dbReference>
<dbReference type="EMBL" id="MHOT01000010">
    <property type="protein sequence ID" value="OGZ69473.1"/>
    <property type="molecule type" value="Genomic_DNA"/>
</dbReference>
<reference evidence="1 2" key="1">
    <citation type="journal article" date="2016" name="Nat. Commun.">
        <title>Thousands of microbial genomes shed light on interconnected biogeochemical processes in an aquifer system.</title>
        <authorList>
            <person name="Anantharaman K."/>
            <person name="Brown C.T."/>
            <person name="Hug L.A."/>
            <person name="Sharon I."/>
            <person name="Castelle C.J."/>
            <person name="Probst A.J."/>
            <person name="Thomas B.C."/>
            <person name="Singh A."/>
            <person name="Wilkins M.J."/>
            <person name="Karaoz U."/>
            <person name="Brodie E.L."/>
            <person name="Williams K.H."/>
            <person name="Hubbard S.S."/>
            <person name="Banfield J.F."/>
        </authorList>
    </citation>
    <scope>NUCLEOTIDE SEQUENCE [LARGE SCALE GENOMIC DNA]</scope>
</reference>
<sequence>MEHNLSEPKSELETPENFFSIDELEKFREEFFEKNDVHSQENSRKVHLDFIKDLIDNRERFQYIFETEKGSIYFVLHSGETMRIKKHKPGIWPGDYQIQNFTKRIFFIDASEENRLKAMILEDNKKENINKLVGKKIFLTELREGVIPIEVDVVDLWEDEEHGRRAIFEFRDNKIVFKGDKIGGSINEKSIGLVHFGHPIFKIIKQ</sequence>
<dbReference type="STRING" id="1802207.A3D44_03565"/>
<organism evidence="1 2">
    <name type="scientific">Candidatus Staskawiczbacteria bacterium RIFCSPHIGHO2_02_FULL_42_22</name>
    <dbReference type="NCBI Taxonomy" id="1802207"/>
    <lineage>
        <taxon>Bacteria</taxon>
        <taxon>Candidatus Staskawicziibacteriota</taxon>
    </lineage>
</organism>
<gene>
    <name evidence="1" type="ORF">A3D44_03565</name>
</gene>